<feature type="region of interest" description="Disordered" evidence="1">
    <location>
        <begin position="42"/>
        <end position="61"/>
    </location>
</feature>
<evidence type="ECO:0000313" key="2">
    <source>
        <dbReference type="EMBL" id="ANB16293.1"/>
    </source>
</evidence>
<protein>
    <submittedName>
        <fullName evidence="2">Uncharacterized protein</fullName>
    </submittedName>
</protein>
<feature type="compositionally biased region" description="Polar residues" evidence="1">
    <location>
        <begin position="49"/>
        <end position="61"/>
    </location>
</feature>
<dbReference type="KEGG" id="dko:I596_254"/>
<dbReference type="EMBL" id="CP015249">
    <property type="protein sequence ID" value="ANB16293.1"/>
    <property type="molecule type" value="Genomic_DNA"/>
</dbReference>
<accession>A0A167G9A7</accession>
<evidence type="ECO:0000256" key="1">
    <source>
        <dbReference type="SAM" id="MobiDB-lite"/>
    </source>
</evidence>
<dbReference type="AlphaFoldDB" id="A0A167G9A7"/>
<keyword evidence="3" id="KW-1185">Reference proteome</keyword>
<proteinExistence type="predicted"/>
<feature type="region of interest" description="Disordered" evidence="1">
    <location>
        <begin position="1"/>
        <end position="29"/>
    </location>
</feature>
<name>A0A167G9A7_9GAMM</name>
<dbReference type="Proteomes" id="UP000076830">
    <property type="component" value="Chromosome"/>
</dbReference>
<evidence type="ECO:0000313" key="3">
    <source>
        <dbReference type="Proteomes" id="UP000076830"/>
    </source>
</evidence>
<reference evidence="2 3" key="1">
    <citation type="submission" date="2016-04" db="EMBL/GenBank/DDBJ databases">
        <title>Complete genome sequence of Dokdonella koreensis DS-123T.</title>
        <authorList>
            <person name="Kim J.F."/>
            <person name="Lee H."/>
            <person name="Kwak M.-J."/>
        </authorList>
    </citation>
    <scope>NUCLEOTIDE SEQUENCE [LARGE SCALE GENOMIC DNA]</scope>
    <source>
        <strain evidence="2 3">DS-123</strain>
    </source>
</reference>
<gene>
    <name evidence="2" type="ORF">I596_254</name>
</gene>
<organism evidence="2 3">
    <name type="scientific">Dokdonella koreensis DS-123</name>
    <dbReference type="NCBI Taxonomy" id="1300342"/>
    <lineage>
        <taxon>Bacteria</taxon>
        <taxon>Pseudomonadati</taxon>
        <taxon>Pseudomonadota</taxon>
        <taxon>Gammaproteobacteria</taxon>
        <taxon>Lysobacterales</taxon>
        <taxon>Rhodanobacteraceae</taxon>
        <taxon>Dokdonella</taxon>
    </lineage>
</organism>
<sequence length="61" mass="6679">MPGRRSTQSRCRSGHHGEGRTAGLRGGRCPMRGRFLVFPADGSRETVFPGSTSTAFSQRNR</sequence>
<feature type="compositionally biased region" description="Polar residues" evidence="1">
    <location>
        <begin position="1"/>
        <end position="11"/>
    </location>
</feature>
<dbReference type="STRING" id="1300342.I596_254"/>